<keyword evidence="2" id="KW-0378">Hydrolase</keyword>
<gene>
    <name evidence="2" type="ORF">HNP25_003658</name>
</gene>
<dbReference type="AlphaFoldDB" id="A0A841EWI6"/>
<organism evidence="2 3">
    <name type="scientific">Arcicella rosea</name>
    <dbReference type="NCBI Taxonomy" id="502909"/>
    <lineage>
        <taxon>Bacteria</taxon>
        <taxon>Pseudomonadati</taxon>
        <taxon>Bacteroidota</taxon>
        <taxon>Cytophagia</taxon>
        <taxon>Cytophagales</taxon>
        <taxon>Flectobacillaceae</taxon>
        <taxon>Arcicella</taxon>
    </lineage>
</organism>
<reference evidence="2 3" key="1">
    <citation type="submission" date="2020-08" db="EMBL/GenBank/DDBJ databases">
        <title>Functional genomics of gut bacteria from endangered species of beetles.</title>
        <authorList>
            <person name="Carlos-Shanley C."/>
        </authorList>
    </citation>
    <scope>NUCLEOTIDE SEQUENCE [LARGE SCALE GENOMIC DNA]</scope>
    <source>
        <strain evidence="2 3">S00070</strain>
    </source>
</reference>
<feature type="domain" description="UvrD-like helicase C-terminal" evidence="1">
    <location>
        <begin position="270"/>
        <end position="316"/>
    </location>
</feature>
<dbReference type="InterPro" id="IPR027417">
    <property type="entry name" value="P-loop_NTPase"/>
</dbReference>
<protein>
    <submittedName>
        <fullName evidence="2">Superfamily I DNA and RNA helicase</fullName>
    </submittedName>
</protein>
<evidence type="ECO:0000313" key="3">
    <source>
        <dbReference type="Proteomes" id="UP000524404"/>
    </source>
</evidence>
<dbReference type="SUPFAM" id="SSF52540">
    <property type="entry name" value="P-loop containing nucleoside triphosphate hydrolases"/>
    <property type="match status" value="1"/>
</dbReference>
<keyword evidence="2" id="KW-0347">Helicase</keyword>
<dbReference type="Gene3D" id="3.40.50.300">
    <property type="entry name" value="P-loop containing nucleotide triphosphate hydrolases"/>
    <property type="match status" value="2"/>
</dbReference>
<sequence length="420" mass="49856">MKVEKQIEWHKRLWISHAWGSGNNPNSGFYSFLCSFYNIPFLRYSIINDYKKIFSVALNHINSIKEENFKFAFDYILIDERQDFPSVFFELCEKIAKNKVYIAGDIFQDIFENTKDTELEVDIVLNRCYRTDPRTLMFAHGISLGLFEKKKLNWFTDNYWNAIGYNIKRLAKREIHLFREPIRRFENLKTEEFESVIIDPSVTPNNVIKIIKELKQKHKDLKPDDIAIIILEDGKNVFDYIDSLSSSIEAILKCNVNRAHENKNKIPNSIYISNPNNIKGLEFPFVICITASIKNNYRYRNILYTMLTRSFIQSYLLVKNLEGISDNKNGLKIINERNYIQTIEPDEDEKKEIENKLTTFIQNNTNISYEDFVDNILNELKIEKKYWKKFREALFHTDFDKFDKQKTIKFINANKEFYGA</sequence>
<comment type="caution">
    <text evidence="2">The sequence shown here is derived from an EMBL/GenBank/DDBJ whole genome shotgun (WGS) entry which is preliminary data.</text>
</comment>
<accession>A0A841EWI6</accession>
<dbReference type="EMBL" id="JACHKT010000033">
    <property type="protein sequence ID" value="MBB6004988.1"/>
    <property type="molecule type" value="Genomic_DNA"/>
</dbReference>
<dbReference type="Pfam" id="PF13538">
    <property type="entry name" value="UvrD_C_2"/>
    <property type="match status" value="1"/>
</dbReference>
<dbReference type="GO" id="GO:0004386">
    <property type="term" value="F:helicase activity"/>
    <property type="evidence" value="ECO:0007669"/>
    <property type="project" value="UniProtKB-KW"/>
</dbReference>
<evidence type="ECO:0000259" key="1">
    <source>
        <dbReference type="Pfam" id="PF13538"/>
    </source>
</evidence>
<keyword evidence="2" id="KW-0067">ATP-binding</keyword>
<proteinExistence type="predicted"/>
<keyword evidence="3" id="KW-1185">Reference proteome</keyword>
<dbReference type="InterPro" id="IPR027785">
    <property type="entry name" value="UvrD-like_helicase_C"/>
</dbReference>
<keyword evidence="2" id="KW-0547">Nucleotide-binding</keyword>
<dbReference type="Proteomes" id="UP000524404">
    <property type="component" value="Unassembled WGS sequence"/>
</dbReference>
<evidence type="ECO:0000313" key="2">
    <source>
        <dbReference type="EMBL" id="MBB6004988.1"/>
    </source>
</evidence>
<name>A0A841EWI6_9BACT</name>